<dbReference type="AlphaFoldDB" id="A0A0K9P0S1"/>
<dbReference type="PANTHER" id="PTHR36887">
    <property type="entry name" value="OS01G0532300 PROTEIN"/>
    <property type="match status" value="1"/>
</dbReference>
<name>A0A0K9P0S1_ZOSMR</name>
<dbReference type="PANTHER" id="PTHR36887:SF1">
    <property type="entry name" value="OS01G0532300 PROTEIN"/>
    <property type="match status" value="1"/>
</dbReference>
<evidence type="ECO:0000256" key="1">
    <source>
        <dbReference type="SAM" id="Phobius"/>
    </source>
</evidence>
<feature type="transmembrane region" description="Helical" evidence="1">
    <location>
        <begin position="12"/>
        <end position="29"/>
    </location>
</feature>
<organism evidence="2 3">
    <name type="scientific">Zostera marina</name>
    <name type="common">Eelgrass</name>
    <dbReference type="NCBI Taxonomy" id="29655"/>
    <lineage>
        <taxon>Eukaryota</taxon>
        <taxon>Viridiplantae</taxon>
        <taxon>Streptophyta</taxon>
        <taxon>Embryophyta</taxon>
        <taxon>Tracheophyta</taxon>
        <taxon>Spermatophyta</taxon>
        <taxon>Magnoliopsida</taxon>
        <taxon>Liliopsida</taxon>
        <taxon>Zosteraceae</taxon>
        <taxon>Zostera</taxon>
    </lineage>
</organism>
<dbReference type="InterPro" id="IPR008480">
    <property type="entry name" value="DUF761_pln"/>
</dbReference>
<dbReference type="OMA" id="HGFYQKA"/>
<accession>A0A0K9P0S1</accession>
<reference evidence="3" key="1">
    <citation type="journal article" date="2016" name="Nature">
        <title>The genome of the seagrass Zostera marina reveals angiosperm adaptation to the sea.</title>
        <authorList>
            <person name="Olsen J.L."/>
            <person name="Rouze P."/>
            <person name="Verhelst B."/>
            <person name="Lin Y.-C."/>
            <person name="Bayer T."/>
            <person name="Collen J."/>
            <person name="Dattolo E."/>
            <person name="De Paoli E."/>
            <person name="Dittami S."/>
            <person name="Maumus F."/>
            <person name="Michel G."/>
            <person name="Kersting A."/>
            <person name="Lauritano C."/>
            <person name="Lohaus R."/>
            <person name="Toepel M."/>
            <person name="Tonon T."/>
            <person name="Vanneste K."/>
            <person name="Amirebrahimi M."/>
            <person name="Brakel J."/>
            <person name="Bostroem C."/>
            <person name="Chovatia M."/>
            <person name="Grimwood J."/>
            <person name="Jenkins J.W."/>
            <person name="Jueterbock A."/>
            <person name="Mraz A."/>
            <person name="Stam W.T."/>
            <person name="Tice H."/>
            <person name="Bornberg-Bauer E."/>
            <person name="Green P.J."/>
            <person name="Pearson G.A."/>
            <person name="Procaccini G."/>
            <person name="Duarte C.M."/>
            <person name="Schmutz J."/>
            <person name="Reusch T.B.H."/>
            <person name="Van de Peer Y."/>
        </authorList>
    </citation>
    <scope>NUCLEOTIDE SEQUENCE [LARGE SCALE GENOMIC DNA]</scope>
    <source>
        <strain evidence="3">cv. Finnish</strain>
    </source>
</reference>
<keyword evidence="1" id="KW-0472">Membrane</keyword>
<keyword evidence="1" id="KW-1133">Transmembrane helix</keyword>
<dbReference type="OrthoDB" id="1923900at2759"/>
<proteinExistence type="predicted"/>
<evidence type="ECO:0008006" key="4">
    <source>
        <dbReference type="Google" id="ProtNLM"/>
    </source>
</evidence>
<dbReference type="Proteomes" id="UP000036987">
    <property type="component" value="Unassembled WGS sequence"/>
</dbReference>
<protein>
    <recommendedName>
        <fullName evidence="4">DUF4408 domain-containing protein</fullName>
    </recommendedName>
</protein>
<keyword evidence="1" id="KW-0812">Transmembrane</keyword>
<keyword evidence="3" id="KW-1185">Reference proteome</keyword>
<dbReference type="Pfam" id="PF05553">
    <property type="entry name" value="DUF761"/>
    <property type="match status" value="1"/>
</dbReference>
<evidence type="ECO:0000313" key="2">
    <source>
        <dbReference type="EMBL" id="KMZ62583.1"/>
    </source>
</evidence>
<sequence length="166" mass="18717">MEKFYRAQAGKLLLLTIFSMCTPFMPSIMRSFYLYFLLNLLILVLAMEAGVLASPSSTDEVPSDADGMKSTKNTVHAPAAVVSTKLEHSRPLPMRKFPSTPSLFTIADFDEVVDGYHDDGDDEGDEDDDAQELFARAETFITNFHKQLKMQRDDSWKKIHGRSMSK</sequence>
<dbReference type="EMBL" id="LFYR01001335">
    <property type="protein sequence ID" value="KMZ62583.1"/>
    <property type="molecule type" value="Genomic_DNA"/>
</dbReference>
<evidence type="ECO:0000313" key="3">
    <source>
        <dbReference type="Proteomes" id="UP000036987"/>
    </source>
</evidence>
<comment type="caution">
    <text evidence="2">The sequence shown here is derived from an EMBL/GenBank/DDBJ whole genome shotgun (WGS) entry which is preliminary data.</text>
</comment>
<gene>
    <name evidence="2" type="ORF">ZOSMA_452G00180</name>
</gene>